<dbReference type="RefSeq" id="WP_092800393.1">
    <property type="nucleotide sequence ID" value="NZ_FMUH01000001.1"/>
</dbReference>
<accession>A0A1G4XJC4</accession>
<dbReference type="Pfam" id="PF03745">
    <property type="entry name" value="DUF309"/>
    <property type="match status" value="1"/>
</dbReference>
<proteinExistence type="predicted"/>
<dbReference type="STRING" id="1960309.SAMN03159343_1110"/>
<dbReference type="EMBL" id="FMUH01000001">
    <property type="protein sequence ID" value="SCX41195.1"/>
    <property type="molecule type" value="Genomic_DNA"/>
</dbReference>
<feature type="compositionally biased region" description="Basic and acidic residues" evidence="1">
    <location>
        <begin position="1"/>
        <end position="21"/>
    </location>
</feature>
<protein>
    <recommendedName>
        <fullName evidence="4">DUF309 domain-containing protein</fullName>
    </recommendedName>
</protein>
<keyword evidence="3" id="KW-1185">Reference proteome</keyword>
<dbReference type="PANTHER" id="PTHR34796">
    <property type="entry name" value="EXPRESSED PROTEIN"/>
    <property type="match status" value="1"/>
</dbReference>
<evidence type="ECO:0008006" key="4">
    <source>
        <dbReference type="Google" id="ProtNLM"/>
    </source>
</evidence>
<evidence type="ECO:0000313" key="3">
    <source>
        <dbReference type="Proteomes" id="UP000198981"/>
    </source>
</evidence>
<name>A0A1G4XJC4_9ACTN</name>
<reference evidence="3" key="1">
    <citation type="submission" date="2016-10" db="EMBL/GenBank/DDBJ databases">
        <authorList>
            <person name="Varghese N."/>
            <person name="Submissions S."/>
        </authorList>
    </citation>
    <scope>NUCLEOTIDE SEQUENCE [LARGE SCALE GENOMIC DNA]</scope>
    <source>
        <strain evidence="3">DSM 45722</strain>
    </source>
</reference>
<dbReference type="InterPro" id="IPR005500">
    <property type="entry name" value="DUF309"/>
</dbReference>
<dbReference type="InterPro" id="IPR023203">
    <property type="entry name" value="TTHA0068_sf"/>
</dbReference>
<dbReference type="Proteomes" id="UP000198981">
    <property type="component" value="Unassembled WGS sequence"/>
</dbReference>
<gene>
    <name evidence="2" type="ORF">SAMN03159343_1110</name>
</gene>
<dbReference type="SUPFAM" id="SSF140663">
    <property type="entry name" value="TTHA0068-like"/>
    <property type="match status" value="1"/>
</dbReference>
<feature type="region of interest" description="Disordered" evidence="1">
    <location>
        <begin position="1"/>
        <end position="39"/>
    </location>
</feature>
<dbReference type="OrthoDB" id="160968at2"/>
<dbReference type="AlphaFoldDB" id="A0A1G4XJC4"/>
<evidence type="ECO:0000256" key="1">
    <source>
        <dbReference type="SAM" id="MobiDB-lite"/>
    </source>
</evidence>
<evidence type="ECO:0000313" key="2">
    <source>
        <dbReference type="EMBL" id="SCX41195.1"/>
    </source>
</evidence>
<organism evidence="2 3">
    <name type="scientific">Klenkia marina</name>
    <dbReference type="NCBI Taxonomy" id="1960309"/>
    <lineage>
        <taxon>Bacteria</taxon>
        <taxon>Bacillati</taxon>
        <taxon>Actinomycetota</taxon>
        <taxon>Actinomycetes</taxon>
        <taxon>Geodermatophilales</taxon>
        <taxon>Geodermatophilaceae</taxon>
        <taxon>Klenkia</taxon>
    </lineage>
</organism>
<sequence>MPPRDRDDEGRARSARPRDGLGRPLPYGVPGEPRAPEGVVRTPAQTLAEAQELLDAGRPFHAHEVLEDAWKTGPAEQRELWRGLAQLAVGLTHAARGNLAGARTLLDRGAGHTAAAAEVAAELGVDAAGLARWARGVDPVDPGPPPRLRG</sequence>
<dbReference type="PANTHER" id="PTHR34796:SF1">
    <property type="entry name" value="EXPRESSED PROTEIN"/>
    <property type="match status" value="1"/>
</dbReference>
<dbReference type="Gene3D" id="1.10.3450.10">
    <property type="entry name" value="TTHA0068-like"/>
    <property type="match status" value="1"/>
</dbReference>